<accession>A0ABM8EKA4</accession>
<feature type="transmembrane region" description="Helical" evidence="5">
    <location>
        <begin position="36"/>
        <end position="58"/>
    </location>
</feature>
<dbReference type="Proteomes" id="UP001317705">
    <property type="component" value="Chromosome"/>
</dbReference>
<proteinExistence type="predicted"/>
<organism evidence="7 8">
    <name type="scientific">Geotalea uraniireducens</name>
    <dbReference type="NCBI Taxonomy" id="351604"/>
    <lineage>
        <taxon>Bacteria</taxon>
        <taxon>Pseudomonadati</taxon>
        <taxon>Thermodesulfobacteriota</taxon>
        <taxon>Desulfuromonadia</taxon>
        <taxon>Geobacterales</taxon>
        <taxon>Geobacteraceae</taxon>
        <taxon>Geotalea</taxon>
    </lineage>
</organism>
<gene>
    <name evidence="7" type="ORF">GURASL_19140</name>
</gene>
<name>A0ABM8EKA4_9BACT</name>
<evidence type="ECO:0000313" key="7">
    <source>
        <dbReference type="EMBL" id="BDV42991.1"/>
    </source>
</evidence>
<evidence type="ECO:0000256" key="1">
    <source>
        <dbReference type="ARBA" id="ARBA00004127"/>
    </source>
</evidence>
<evidence type="ECO:0000313" key="8">
    <source>
        <dbReference type="Proteomes" id="UP001317705"/>
    </source>
</evidence>
<protein>
    <recommendedName>
        <fullName evidence="6">DUF202 domain-containing protein</fullName>
    </recommendedName>
</protein>
<feature type="transmembrane region" description="Helical" evidence="5">
    <location>
        <begin position="116"/>
        <end position="142"/>
    </location>
</feature>
<dbReference type="Pfam" id="PF02656">
    <property type="entry name" value="DUF202"/>
    <property type="match status" value="1"/>
</dbReference>
<reference evidence="7 8" key="1">
    <citation type="submission" date="2022-12" db="EMBL/GenBank/DDBJ databases">
        <title>Polyphasic characterization of Geotalea uranireducens NIT-SL11 newly isolated from a complex of sewage sludge and microbially reduced graphene oxide.</title>
        <authorList>
            <person name="Xie L."/>
            <person name="Yoshida N."/>
            <person name="Meng L."/>
        </authorList>
    </citation>
    <scope>NUCLEOTIDE SEQUENCE [LARGE SCALE GENOMIC DNA]</scope>
    <source>
        <strain evidence="7 8">NIT-SL11</strain>
    </source>
</reference>
<dbReference type="InterPro" id="IPR003807">
    <property type="entry name" value="DUF202"/>
</dbReference>
<evidence type="ECO:0000256" key="3">
    <source>
        <dbReference type="ARBA" id="ARBA00022989"/>
    </source>
</evidence>
<dbReference type="RefSeq" id="WP_282003755.1">
    <property type="nucleotide sequence ID" value="NZ_AP027151.1"/>
</dbReference>
<keyword evidence="2 5" id="KW-0812">Transmembrane</keyword>
<evidence type="ECO:0000256" key="4">
    <source>
        <dbReference type="ARBA" id="ARBA00023136"/>
    </source>
</evidence>
<feature type="transmembrane region" description="Helical" evidence="5">
    <location>
        <begin position="78"/>
        <end position="104"/>
    </location>
</feature>
<dbReference type="EMBL" id="AP027151">
    <property type="protein sequence ID" value="BDV42991.1"/>
    <property type="molecule type" value="Genomic_DNA"/>
</dbReference>
<comment type="subcellular location">
    <subcellularLocation>
        <location evidence="1">Endomembrane system</location>
        <topology evidence="1">Multi-pass membrane protein</topology>
    </subcellularLocation>
</comment>
<evidence type="ECO:0000256" key="2">
    <source>
        <dbReference type="ARBA" id="ARBA00022692"/>
    </source>
</evidence>
<keyword evidence="4 5" id="KW-0472">Membrane</keyword>
<keyword evidence="8" id="KW-1185">Reference proteome</keyword>
<keyword evidence="3 5" id="KW-1133">Transmembrane helix</keyword>
<sequence>MNEQTPAGDGRSENERLMAMEMNGRRLVYFAAERTLLTWVRIALTLMGFGFIIDRFSLVYQQAFMPTGLRWFGKTVPSWAGSGMVILGSAVSIVAAMSYFRFTLRYRRGDTMPGDGLLFGVMLAIVVAGLGLALVVFLFAAAV</sequence>
<feature type="domain" description="DUF202" evidence="6">
    <location>
        <begin position="28"/>
        <end position="101"/>
    </location>
</feature>
<evidence type="ECO:0000256" key="5">
    <source>
        <dbReference type="SAM" id="Phobius"/>
    </source>
</evidence>
<evidence type="ECO:0000259" key="6">
    <source>
        <dbReference type="Pfam" id="PF02656"/>
    </source>
</evidence>